<evidence type="ECO:0000259" key="1">
    <source>
        <dbReference type="PROSITE" id="PS50404"/>
    </source>
</evidence>
<dbReference type="SUPFAM" id="SSF52833">
    <property type="entry name" value="Thioredoxin-like"/>
    <property type="match status" value="1"/>
</dbReference>
<dbReference type="InterPro" id="IPR004045">
    <property type="entry name" value="Glutathione_S-Trfase_N"/>
</dbReference>
<dbReference type="CDD" id="cd03039">
    <property type="entry name" value="GST_N_Sigma_like"/>
    <property type="match status" value="1"/>
</dbReference>
<dbReference type="Gene3D" id="3.40.30.10">
    <property type="entry name" value="Glutaredoxin"/>
    <property type="match status" value="1"/>
</dbReference>
<dbReference type="InterPro" id="IPR036282">
    <property type="entry name" value="Glutathione-S-Trfase_C_sf"/>
</dbReference>
<dbReference type="InterPro" id="IPR004046">
    <property type="entry name" value="GST_C"/>
</dbReference>
<organism evidence="3 4">
    <name type="scientific">Lymnaea stagnalis</name>
    <name type="common">Great pond snail</name>
    <name type="synonym">Helix stagnalis</name>
    <dbReference type="NCBI Taxonomy" id="6523"/>
    <lineage>
        <taxon>Eukaryota</taxon>
        <taxon>Metazoa</taxon>
        <taxon>Spiralia</taxon>
        <taxon>Lophotrochozoa</taxon>
        <taxon>Mollusca</taxon>
        <taxon>Gastropoda</taxon>
        <taxon>Heterobranchia</taxon>
        <taxon>Euthyneura</taxon>
        <taxon>Panpulmonata</taxon>
        <taxon>Hygrophila</taxon>
        <taxon>Lymnaeoidea</taxon>
        <taxon>Lymnaeidae</taxon>
        <taxon>Lymnaea</taxon>
    </lineage>
</organism>
<gene>
    <name evidence="3" type="ORF">GSLYS_00000426001</name>
</gene>
<dbReference type="FunFam" id="1.20.1050.10:FF:000030">
    <property type="entry name" value="Glutathione S-transferase S1"/>
    <property type="match status" value="1"/>
</dbReference>
<dbReference type="PROSITE" id="PS50404">
    <property type="entry name" value="GST_NTER"/>
    <property type="match status" value="1"/>
</dbReference>
<protein>
    <recommendedName>
        <fullName evidence="5">Glutathione S-transferase</fullName>
    </recommendedName>
</protein>
<evidence type="ECO:0000313" key="4">
    <source>
        <dbReference type="Proteomes" id="UP001497497"/>
    </source>
</evidence>
<dbReference type="SFLD" id="SFLDS00019">
    <property type="entry name" value="Glutathione_Transferase_(cytos"/>
    <property type="match status" value="1"/>
</dbReference>
<dbReference type="GO" id="GO:0006749">
    <property type="term" value="P:glutathione metabolic process"/>
    <property type="evidence" value="ECO:0007669"/>
    <property type="project" value="TreeGrafter"/>
</dbReference>
<proteinExistence type="predicted"/>
<keyword evidence="4" id="KW-1185">Reference proteome</keyword>
<name>A0AAV2H1W4_LYMST</name>
<dbReference type="GO" id="GO:0004364">
    <property type="term" value="F:glutathione transferase activity"/>
    <property type="evidence" value="ECO:0007669"/>
    <property type="project" value="TreeGrafter"/>
</dbReference>
<dbReference type="EMBL" id="CAXITT010000003">
    <property type="protein sequence ID" value="CAL1526249.1"/>
    <property type="molecule type" value="Genomic_DNA"/>
</dbReference>
<evidence type="ECO:0008006" key="5">
    <source>
        <dbReference type="Google" id="ProtNLM"/>
    </source>
</evidence>
<feature type="domain" description="GST C-terminal" evidence="2">
    <location>
        <begin position="79"/>
        <end position="195"/>
    </location>
</feature>
<dbReference type="Gene3D" id="1.20.1050.10">
    <property type="match status" value="1"/>
</dbReference>
<dbReference type="InterPro" id="IPR050213">
    <property type="entry name" value="GST_superfamily"/>
</dbReference>
<dbReference type="Pfam" id="PF02798">
    <property type="entry name" value="GST_N"/>
    <property type="match status" value="1"/>
</dbReference>
<dbReference type="SFLD" id="SFLDG01205">
    <property type="entry name" value="AMPS.1"/>
    <property type="match status" value="1"/>
</dbReference>
<accession>A0AAV2H1W4</accession>
<dbReference type="InterPro" id="IPR036249">
    <property type="entry name" value="Thioredoxin-like_sf"/>
</dbReference>
<evidence type="ECO:0000259" key="2">
    <source>
        <dbReference type="PROSITE" id="PS50405"/>
    </source>
</evidence>
<dbReference type="Proteomes" id="UP001497497">
    <property type="component" value="Unassembled WGS sequence"/>
</dbReference>
<comment type="caution">
    <text evidence="3">The sequence shown here is derived from an EMBL/GenBank/DDBJ whole genome shotgun (WGS) entry which is preliminary data.</text>
</comment>
<dbReference type="AlphaFoldDB" id="A0AAV2H1W4"/>
<dbReference type="InterPro" id="IPR010987">
    <property type="entry name" value="Glutathione-S-Trfase_C-like"/>
</dbReference>
<dbReference type="SUPFAM" id="SSF47616">
    <property type="entry name" value="GST C-terminal domain-like"/>
    <property type="match status" value="1"/>
</dbReference>
<dbReference type="Pfam" id="PF14497">
    <property type="entry name" value="GST_C_3"/>
    <property type="match status" value="1"/>
</dbReference>
<dbReference type="SFLD" id="SFLDG00363">
    <property type="entry name" value="AMPS_(cytGST):_Alpha-__Mu-__Pi"/>
    <property type="match status" value="1"/>
</dbReference>
<dbReference type="PANTHER" id="PTHR11571">
    <property type="entry name" value="GLUTATHIONE S-TRANSFERASE"/>
    <property type="match status" value="1"/>
</dbReference>
<sequence length="195" mass="22266">MKLFYFNFRGRGEMIRLLLKLAGAEFEDIRVTQEEWKTLKAEMPNNQMPVLQLDDGRRYTQSTAILTYLAKENGLYGNNNLERLQIDQILELILDYWRTYVEAFYHQDPATKLTLTASLGQVHIPAMLTSLESLLKENGSGFFTGSISAADIAVFSVIEDMTDISLYPKLQNLKHKVESTPAIHDYLTTRPITAL</sequence>
<dbReference type="PROSITE" id="PS50405">
    <property type="entry name" value="GST_CTER"/>
    <property type="match status" value="1"/>
</dbReference>
<feature type="domain" description="GST N-terminal" evidence="1">
    <location>
        <begin position="1"/>
        <end position="77"/>
    </location>
</feature>
<evidence type="ECO:0000313" key="3">
    <source>
        <dbReference type="EMBL" id="CAL1526249.1"/>
    </source>
</evidence>
<reference evidence="3 4" key="1">
    <citation type="submission" date="2024-04" db="EMBL/GenBank/DDBJ databases">
        <authorList>
            <consortium name="Genoscope - CEA"/>
            <person name="William W."/>
        </authorList>
    </citation>
    <scope>NUCLEOTIDE SEQUENCE [LARGE SCALE GENOMIC DNA]</scope>
</reference>
<dbReference type="InterPro" id="IPR040079">
    <property type="entry name" value="Glutathione_S-Trfase"/>
</dbReference>
<dbReference type="CDD" id="cd03192">
    <property type="entry name" value="GST_C_Sigma_like"/>
    <property type="match status" value="1"/>
</dbReference>